<dbReference type="EMBL" id="VFJC01000015">
    <property type="protein sequence ID" value="KAB5550034.1"/>
    <property type="molecule type" value="Genomic_DNA"/>
</dbReference>
<accession>A0A5N5M4V7</accession>
<dbReference type="Proteomes" id="UP000327468">
    <property type="component" value="Chromosome 14"/>
</dbReference>
<keyword evidence="3" id="KW-1185">Reference proteome</keyword>
<protein>
    <submittedName>
        <fullName evidence="2">Uncharacterized protein</fullName>
    </submittedName>
</protein>
<sequence>MFTRTCRCKYSFMKEIHCTRKVVVPDDPLTPADSLSGDPQETRRRPAAEPPAALPATHAEVPVAFRSLSQPPAAPRALSRFPRALSVSLALLSALHHSSGSVTWHGGGVAKPAPAFRRWGV</sequence>
<dbReference type="AlphaFoldDB" id="A0A5N5M4V7"/>
<comment type="caution">
    <text evidence="2">The sequence shown here is derived from an EMBL/GenBank/DDBJ whole genome shotgun (WGS) entry which is preliminary data.</text>
</comment>
<organism evidence="2 3">
    <name type="scientific">Pangasianodon hypophthalmus</name>
    <name type="common">Striped catfish</name>
    <name type="synonym">Helicophagus hypophthalmus</name>
    <dbReference type="NCBI Taxonomy" id="310915"/>
    <lineage>
        <taxon>Eukaryota</taxon>
        <taxon>Metazoa</taxon>
        <taxon>Chordata</taxon>
        <taxon>Craniata</taxon>
        <taxon>Vertebrata</taxon>
        <taxon>Euteleostomi</taxon>
        <taxon>Actinopterygii</taxon>
        <taxon>Neopterygii</taxon>
        <taxon>Teleostei</taxon>
        <taxon>Ostariophysi</taxon>
        <taxon>Siluriformes</taxon>
        <taxon>Pangasiidae</taxon>
        <taxon>Pangasianodon</taxon>
    </lineage>
</organism>
<evidence type="ECO:0000313" key="2">
    <source>
        <dbReference type="EMBL" id="KAB5550034.1"/>
    </source>
</evidence>
<name>A0A5N5M4V7_PANHP</name>
<reference evidence="2 3" key="1">
    <citation type="submission" date="2019-06" db="EMBL/GenBank/DDBJ databases">
        <title>A chromosome-scale genome assembly of the striped catfish, Pangasianodon hypophthalmus.</title>
        <authorList>
            <person name="Wen M."/>
            <person name="Zahm M."/>
            <person name="Roques C."/>
            <person name="Cabau C."/>
            <person name="Klopp C."/>
            <person name="Donnadieu C."/>
            <person name="Jouanno E."/>
            <person name="Avarre J.-C."/>
            <person name="Campet M."/>
            <person name="Ha T.T.T."/>
            <person name="Dugue R."/>
            <person name="Lampietro C."/>
            <person name="Louis A."/>
            <person name="Herpin A."/>
            <person name="Echchiki A."/>
            <person name="Berthelot C."/>
            <person name="Parey E."/>
            <person name="Roest-Crollius H."/>
            <person name="Braasch I."/>
            <person name="Postlethwait J."/>
            <person name="Bobe J."/>
            <person name="Montfort J."/>
            <person name="Bouchez O."/>
            <person name="Begum T."/>
            <person name="Schartl M."/>
            <person name="Guiguen Y."/>
        </authorList>
    </citation>
    <scope>NUCLEOTIDE SEQUENCE [LARGE SCALE GENOMIC DNA]</scope>
    <source>
        <strain evidence="2 3">Indonesia</strain>
        <tissue evidence="2">Blood</tissue>
    </source>
</reference>
<proteinExistence type="predicted"/>
<evidence type="ECO:0000256" key="1">
    <source>
        <dbReference type="SAM" id="MobiDB-lite"/>
    </source>
</evidence>
<feature type="region of interest" description="Disordered" evidence="1">
    <location>
        <begin position="23"/>
        <end position="56"/>
    </location>
</feature>
<gene>
    <name evidence="2" type="ORF">PHYPO_G00049030</name>
</gene>
<evidence type="ECO:0000313" key="3">
    <source>
        <dbReference type="Proteomes" id="UP000327468"/>
    </source>
</evidence>